<protein>
    <submittedName>
        <fullName evidence="2">Uncharacterized protein</fullName>
    </submittedName>
</protein>
<feature type="region of interest" description="Disordered" evidence="1">
    <location>
        <begin position="1"/>
        <end position="58"/>
    </location>
</feature>
<dbReference type="EMBL" id="QJKJ01004871">
    <property type="protein sequence ID" value="RDX92451.1"/>
    <property type="molecule type" value="Genomic_DNA"/>
</dbReference>
<organism evidence="2 3">
    <name type="scientific">Mucuna pruriens</name>
    <name type="common">Velvet bean</name>
    <name type="synonym">Dolichos pruriens</name>
    <dbReference type="NCBI Taxonomy" id="157652"/>
    <lineage>
        <taxon>Eukaryota</taxon>
        <taxon>Viridiplantae</taxon>
        <taxon>Streptophyta</taxon>
        <taxon>Embryophyta</taxon>
        <taxon>Tracheophyta</taxon>
        <taxon>Spermatophyta</taxon>
        <taxon>Magnoliopsida</taxon>
        <taxon>eudicotyledons</taxon>
        <taxon>Gunneridae</taxon>
        <taxon>Pentapetalae</taxon>
        <taxon>rosids</taxon>
        <taxon>fabids</taxon>
        <taxon>Fabales</taxon>
        <taxon>Fabaceae</taxon>
        <taxon>Papilionoideae</taxon>
        <taxon>50 kb inversion clade</taxon>
        <taxon>NPAAA clade</taxon>
        <taxon>indigoferoid/millettioid clade</taxon>
        <taxon>Phaseoleae</taxon>
        <taxon>Mucuna</taxon>
    </lineage>
</organism>
<evidence type="ECO:0000256" key="1">
    <source>
        <dbReference type="SAM" id="MobiDB-lite"/>
    </source>
</evidence>
<dbReference type="AlphaFoldDB" id="A0A371GPH7"/>
<feature type="compositionally biased region" description="Basic and acidic residues" evidence="1">
    <location>
        <begin position="15"/>
        <end position="58"/>
    </location>
</feature>
<dbReference type="Proteomes" id="UP000257109">
    <property type="component" value="Unassembled WGS sequence"/>
</dbReference>
<keyword evidence="3" id="KW-1185">Reference proteome</keyword>
<name>A0A371GPH7_MUCPR</name>
<comment type="caution">
    <text evidence="2">The sequence shown here is derived from an EMBL/GenBank/DDBJ whole genome shotgun (WGS) entry which is preliminary data.</text>
</comment>
<accession>A0A371GPH7</accession>
<sequence length="271" mass="30841">MGQKVVLKPSSPRGVSKDQNKMRIKREEERKLSKKIEKNKEKVKDMAKSKRKKEFKDMFPKDEHLNPKEACRPKMNRLDQTRPFPTELSFTAQSTPARACSTLILCLTLHSKNQHPLYVFGLSPSQSNSSLSLVSQSETESKVVSVRDKCMTRSSSNILHELDPEIDRTLRRLTKVRSSIVSNSSSFSSISNSDNTVSTTNDFDILKYSSSDINHDSNLVVSNFQELEQMENNDQMLKELATLDVGILEDYIKIKAFPFSLDGAAKDWLYL</sequence>
<gene>
    <name evidence="2" type="ORF">CR513_25417</name>
</gene>
<feature type="non-terminal residue" evidence="2">
    <location>
        <position position="1"/>
    </location>
</feature>
<evidence type="ECO:0000313" key="2">
    <source>
        <dbReference type="EMBL" id="RDX92451.1"/>
    </source>
</evidence>
<proteinExistence type="predicted"/>
<reference evidence="2" key="1">
    <citation type="submission" date="2018-05" db="EMBL/GenBank/DDBJ databases">
        <title>Draft genome of Mucuna pruriens seed.</title>
        <authorList>
            <person name="Nnadi N.E."/>
            <person name="Vos R."/>
            <person name="Hasami M.H."/>
            <person name="Devisetty U.K."/>
            <person name="Aguiy J.C."/>
        </authorList>
    </citation>
    <scope>NUCLEOTIDE SEQUENCE [LARGE SCALE GENOMIC DNA]</scope>
    <source>
        <strain evidence="2">JCA_2017</strain>
    </source>
</reference>
<evidence type="ECO:0000313" key="3">
    <source>
        <dbReference type="Proteomes" id="UP000257109"/>
    </source>
</evidence>